<dbReference type="EMBL" id="GG677119">
    <property type="protein sequence ID" value="EER10907.1"/>
    <property type="molecule type" value="Genomic_DNA"/>
</dbReference>
<dbReference type="RefSeq" id="XP_002779112.1">
    <property type="nucleotide sequence ID" value="XM_002779066.1"/>
</dbReference>
<protein>
    <submittedName>
        <fullName evidence="1">Uncharacterized protein</fullName>
    </submittedName>
</protein>
<dbReference type="Proteomes" id="UP000007800">
    <property type="component" value="Unassembled WGS sequence"/>
</dbReference>
<gene>
    <name evidence="1" type="ORF">Pmar_PMAR021382</name>
</gene>
<dbReference type="GeneID" id="9055789"/>
<evidence type="ECO:0000313" key="2">
    <source>
        <dbReference type="Proteomes" id="UP000007800"/>
    </source>
</evidence>
<dbReference type="AlphaFoldDB" id="C5KX51"/>
<accession>C5KX51</accession>
<keyword evidence="2" id="KW-1185">Reference proteome</keyword>
<dbReference type="InParanoid" id="C5KX51"/>
<sequence>MPLYSLVDSTVEVVTDGHAFPASVKEQAATEIGIIFGGRDFDNKPLEGIISDCATMAVHDSI</sequence>
<proteinExistence type="predicted"/>
<name>C5KX51_PERM5</name>
<evidence type="ECO:0000313" key="1">
    <source>
        <dbReference type="EMBL" id="EER10907.1"/>
    </source>
</evidence>
<reference evidence="1 2" key="1">
    <citation type="submission" date="2008-07" db="EMBL/GenBank/DDBJ databases">
        <authorList>
            <person name="El-Sayed N."/>
            <person name="Caler E."/>
            <person name="Inman J."/>
            <person name="Amedeo P."/>
            <person name="Hass B."/>
            <person name="Wortman J."/>
        </authorList>
    </citation>
    <scope>NUCLEOTIDE SEQUENCE [LARGE SCALE GENOMIC DNA]</scope>
    <source>
        <strain evidence="2">ATCC 50983 / TXsc</strain>
    </source>
</reference>
<organism evidence="2">
    <name type="scientific">Perkinsus marinus (strain ATCC 50983 / TXsc)</name>
    <dbReference type="NCBI Taxonomy" id="423536"/>
    <lineage>
        <taxon>Eukaryota</taxon>
        <taxon>Sar</taxon>
        <taxon>Alveolata</taxon>
        <taxon>Perkinsozoa</taxon>
        <taxon>Perkinsea</taxon>
        <taxon>Perkinsida</taxon>
        <taxon>Perkinsidae</taxon>
        <taxon>Perkinsus</taxon>
    </lineage>
</organism>